<keyword evidence="2" id="KW-0808">Transferase</keyword>
<reference evidence="5" key="2">
    <citation type="submission" date="2020-09" db="EMBL/GenBank/DDBJ databases">
        <authorList>
            <person name="Wu Z."/>
        </authorList>
    </citation>
    <scope>NUCLEOTIDE SEQUENCE</scope>
    <source>
        <strain evidence="5">SC17</strain>
    </source>
</reference>
<evidence type="ECO:0000256" key="2">
    <source>
        <dbReference type="ARBA" id="ARBA00022679"/>
    </source>
</evidence>
<evidence type="ECO:0000313" key="6">
    <source>
        <dbReference type="Proteomes" id="UP000602057"/>
    </source>
</evidence>
<evidence type="ECO:0000313" key="5">
    <source>
        <dbReference type="EMBL" id="MBD0834631.1"/>
    </source>
</evidence>
<reference evidence="5" key="1">
    <citation type="journal article" date="2013" name="Int. J. Syst. Evol. Microbiol.">
        <title>Aestuariibaculum suncheonense gen. nov., sp. nov., a marine bacterium of the family Flavobacteriaceae isolated from a tidal flat and emended descriptions of the genera Gaetbulibacter and Tamlana.</title>
        <authorList>
            <person name="Jeong S.H."/>
            <person name="Park M.S."/>
            <person name="Jin H.M."/>
            <person name="Lee K."/>
            <person name="Park W."/>
            <person name="Jeon C.O."/>
        </authorList>
    </citation>
    <scope>NUCLEOTIDE SEQUENCE</scope>
    <source>
        <strain evidence="5">SC17</strain>
    </source>
</reference>
<dbReference type="Pfam" id="PF13439">
    <property type="entry name" value="Glyco_transf_4"/>
    <property type="match status" value="1"/>
</dbReference>
<dbReference type="GO" id="GO:0016757">
    <property type="term" value="F:glycosyltransferase activity"/>
    <property type="evidence" value="ECO:0007669"/>
    <property type="project" value="UniProtKB-KW"/>
</dbReference>
<sequence>MKSILMISLHGYVGANAELGKPDTGGQVVYVLELAERFSRLGKRVDLVTRQFEDQPEYDHVDENYSIWRIPFGGKKFIRKEDMHDHLKKFVTNCLAAIKKERKKYDVVYTHYWDAGWAGQKIAEELGICHVHTPHSLGWWKQHTMGSDMDEEEMEKKYRFKERIRKEYFVYQMCNYVIATTLPQVDLLTQQYDVLPRNCGMIPPGIDENRFFPVPSKENDKIRAKYDIHPTDILALGRMAHNKGYDLLIQALPTVFELCPEARLVAAIGGDNSKQDDKGVEGLKKIAGELGVLDKITWKNYIADEDLANVYRSANIFAMPSRYEPFGMVAIEAMACGTPSVVTVHGGLYDLIDFGNQALFADPHRPLEFGAMLSMPLLYPKLRNELSVEGARFARRNFGWTGIAKRILAIFNSSINQRSMESSIYTHFNN</sequence>
<gene>
    <name evidence="5" type="ORF">ICJ84_04210</name>
</gene>
<dbReference type="InterPro" id="IPR028098">
    <property type="entry name" value="Glyco_trans_4-like_N"/>
</dbReference>
<feature type="domain" description="Glycosyltransferase subfamily 4-like N-terminal" evidence="4">
    <location>
        <begin position="25"/>
        <end position="210"/>
    </location>
</feature>
<dbReference type="AlphaFoldDB" id="A0A8J6UJ90"/>
<feature type="domain" description="Glycosyl transferase family 1" evidence="3">
    <location>
        <begin position="221"/>
        <end position="385"/>
    </location>
</feature>
<dbReference type="PANTHER" id="PTHR12526">
    <property type="entry name" value="GLYCOSYLTRANSFERASE"/>
    <property type="match status" value="1"/>
</dbReference>
<dbReference type="Proteomes" id="UP000602057">
    <property type="component" value="Unassembled WGS sequence"/>
</dbReference>
<dbReference type="InterPro" id="IPR001296">
    <property type="entry name" value="Glyco_trans_1"/>
</dbReference>
<name>A0A8J6UJ90_9FLAO</name>
<keyword evidence="6" id="KW-1185">Reference proteome</keyword>
<organism evidence="5 6">
    <name type="scientific">Aestuariibaculum suncheonense</name>
    <dbReference type="NCBI Taxonomy" id="1028745"/>
    <lineage>
        <taxon>Bacteria</taxon>
        <taxon>Pseudomonadati</taxon>
        <taxon>Bacteroidota</taxon>
        <taxon>Flavobacteriia</taxon>
        <taxon>Flavobacteriales</taxon>
        <taxon>Flavobacteriaceae</taxon>
    </lineage>
</organism>
<accession>A0A8J6UJ90</accession>
<evidence type="ECO:0000256" key="1">
    <source>
        <dbReference type="ARBA" id="ARBA00022676"/>
    </source>
</evidence>
<dbReference type="RefSeq" id="WP_188215095.1">
    <property type="nucleotide sequence ID" value="NZ_BAABGH010000004.1"/>
</dbReference>
<proteinExistence type="predicted"/>
<dbReference type="EMBL" id="JACVXC010000001">
    <property type="protein sequence ID" value="MBD0834631.1"/>
    <property type="molecule type" value="Genomic_DNA"/>
</dbReference>
<comment type="caution">
    <text evidence="5">The sequence shown here is derived from an EMBL/GenBank/DDBJ whole genome shotgun (WGS) entry which is preliminary data.</text>
</comment>
<evidence type="ECO:0000259" key="4">
    <source>
        <dbReference type="Pfam" id="PF13439"/>
    </source>
</evidence>
<dbReference type="Gene3D" id="3.40.50.2000">
    <property type="entry name" value="Glycogen Phosphorylase B"/>
    <property type="match status" value="2"/>
</dbReference>
<evidence type="ECO:0000259" key="3">
    <source>
        <dbReference type="Pfam" id="PF00534"/>
    </source>
</evidence>
<dbReference type="SUPFAM" id="SSF53756">
    <property type="entry name" value="UDP-Glycosyltransferase/glycogen phosphorylase"/>
    <property type="match status" value="1"/>
</dbReference>
<dbReference type="PANTHER" id="PTHR12526:SF510">
    <property type="entry name" value="D-INOSITOL 3-PHOSPHATE GLYCOSYLTRANSFERASE"/>
    <property type="match status" value="1"/>
</dbReference>
<keyword evidence="1" id="KW-0328">Glycosyltransferase</keyword>
<dbReference type="Pfam" id="PF00534">
    <property type="entry name" value="Glycos_transf_1"/>
    <property type="match status" value="1"/>
</dbReference>
<protein>
    <submittedName>
        <fullName evidence="5">Glycosyltransferase</fullName>
    </submittedName>
</protein>